<protein>
    <recommendedName>
        <fullName evidence="6">Gluconate 5-dehydrogenase</fullName>
    </recommendedName>
</protein>
<name>A0A9Q9RS33_FUSFU</name>
<dbReference type="InterPro" id="IPR036291">
    <property type="entry name" value="NAD(P)-bd_dom_sf"/>
</dbReference>
<dbReference type="SUPFAM" id="SSF51735">
    <property type="entry name" value="NAD(P)-binding Rossmann-fold domains"/>
    <property type="match status" value="1"/>
</dbReference>
<dbReference type="PRINTS" id="PR00080">
    <property type="entry name" value="SDRFAMILY"/>
</dbReference>
<evidence type="ECO:0000313" key="4">
    <source>
        <dbReference type="EMBL" id="VTT73956.1"/>
    </source>
</evidence>
<dbReference type="FunFam" id="3.40.50.720:FF:000090">
    <property type="entry name" value="NADP-dependent mannitol dehydrogenase"/>
    <property type="match status" value="1"/>
</dbReference>
<dbReference type="Pfam" id="PF14087">
    <property type="entry name" value="DUF4267"/>
    <property type="match status" value="1"/>
</dbReference>
<reference evidence="4" key="1">
    <citation type="submission" date="2019-05" db="EMBL/GenBank/DDBJ databases">
        <authorList>
            <person name="Piombo E."/>
        </authorList>
    </citation>
    <scope>NUCLEOTIDE SEQUENCE</scope>
    <source>
        <strain evidence="4">C2S</strain>
    </source>
</reference>
<comment type="caution">
    <text evidence="4">The sequence shown here is derived from an EMBL/GenBank/DDBJ whole genome shotgun (WGS) entry which is preliminary data.</text>
</comment>
<proteinExistence type="inferred from homology"/>
<keyword evidence="3" id="KW-0560">Oxidoreductase</keyword>
<organism evidence="4 5">
    <name type="scientific">Fusarium fujikuroi</name>
    <name type="common">Bakanae and foot rot disease fungus</name>
    <name type="synonym">Gibberella fujikuroi</name>
    <dbReference type="NCBI Taxonomy" id="5127"/>
    <lineage>
        <taxon>Eukaryota</taxon>
        <taxon>Fungi</taxon>
        <taxon>Dikarya</taxon>
        <taxon>Ascomycota</taxon>
        <taxon>Pezizomycotina</taxon>
        <taxon>Sordariomycetes</taxon>
        <taxon>Hypocreomycetidae</taxon>
        <taxon>Hypocreales</taxon>
        <taxon>Nectriaceae</taxon>
        <taxon>Fusarium</taxon>
        <taxon>Fusarium fujikuroi species complex</taxon>
    </lineage>
</organism>
<dbReference type="InterPro" id="IPR025363">
    <property type="entry name" value="DUF4267"/>
</dbReference>
<keyword evidence="2" id="KW-0521">NADP</keyword>
<dbReference type="PROSITE" id="PS00061">
    <property type="entry name" value="ADH_SHORT"/>
    <property type="match status" value="1"/>
</dbReference>
<dbReference type="InterPro" id="IPR020904">
    <property type="entry name" value="Sc_DH/Rdtase_CS"/>
</dbReference>
<gene>
    <name evidence="4" type="ORF">C2S_9340</name>
</gene>
<dbReference type="GO" id="GO:0050085">
    <property type="term" value="F:mannitol 2-dehydrogenase (NADP+) activity"/>
    <property type="evidence" value="ECO:0007669"/>
    <property type="project" value="UniProtKB-ARBA"/>
</dbReference>
<dbReference type="PANTHER" id="PTHR43008">
    <property type="entry name" value="BENZIL REDUCTASE"/>
    <property type="match status" value="1"/>
</dbReference>
<evidence type="ECO:0000313" key="5">
    <source>
        <dbReference type="Proteomes" id="UP000760494"/>
    </source>
</evidence>
<sequence>MPPGVPPKRSYSRTDAAVRVEYPEHHELPASKPLIGQGGQFSKPTLASLSLEGKTIVITGGARGLGLVMGQGIVYSGADLAIVDLNKDEAQSQVGQLTDAFKRENPNSQKIPRVTAHYADVADQDSVNKCIAEILSIHHKIDGLVTSAGFTENFDVIHYPIERMRKLWGVNVDGTYLFAVAVAKHLMEREAPGSIVVIGSMSGAIVNVPQPQAPYNAAKAAVRHLAASLAVEWAHAGIRVNCISPGYMLTALTQKILNDNPDLEKTWTSLIPQGRMGQPQDLMGPVTFLLSDASSRNLVCDTMGFSQHAIYALGLACIARSIMAFTNPQAEYALNGLKHTATSKNDPSAAPIYMLGTWEVSVGILLLVHQVNGNGDGVTTLLGLMSLYKAGIAILLWKIGSNMSKVVGNVATAVLLLTWAVLKS</sequence>
<evidence type="ECO:0000256" key="2">
    <source>
        <dbReference type="ARBA" id="ARBA00022857"/>
    </source>
</evidence>
<accession>A0A9Q9RS33</accession>
<evidence type="ECO:0000256" key="3">
    <source>
        <dbReference type="ARBA" id="ARBA00023002"/>
    </source>
</evidence>
<evidence type="ECO:0008006" key="6">
    <source>
        <dbReference type="Google" id="ProtNLM"/>
    </source>
</evidence>
<comment type="similarity">
    <text evidence="1">Belongs to the short-chain dehydrogenases/reductases (SDR) family.</text>
</comment>
<dbReference type="PANTHER" id="PTHR43008:SF14">
    <property type="entry name" value="DEHYDROGENASE ARBD, PUTATIVE-RELATED"/>
    <property type="match status" value="1"/>
</dbReference>
<dbReference type="GO" id="GO:0019594">
    <property type="term" value="P:mannitol metabolic process"/>
    <property type="evidence" value="ECO:0007669"/>
    <property type="project" value="UniProtKB-ARBA"/>
</dbReference>
<dbReference type="InterPro" id="IPR002347">
    <property type="entry name" value="SDR_fam"/>
</dbReference>
<dbReference type="Pfam" id="PF13561">
    <property type="entry name" value="adh_short_C2"/>
    <property type="match status" value="1"/>
</dbReference>
<dbReference type="GO" id="GO:0050664">
    <property type="term" value="F:oxidoreductase activity, acting on NAD(P)H, oxygen as acceptor"/>
    <property type="evidence" value="ECO:0007669"/>
    <property type="project" value="TreeGrafter"/>
</dbReference>
<dbReference type="AlphaFoldDB" id="A0A9Q9RS33"/>
<evidence type="ECO:0000256" key="1">
    <source>
        <dbReference type="ARBA" id="ARBA00006484"/>
    </source>
</evidence>
<dbReference type="PRINTS" id="PR00081">
    <property type="entry name" value="GDHRDH"/>
</dbReference>
<dbReference type="Proteomes" id="UP000760494">
    <property type="component" value="Unassembled WGS sequence"/>
</dbReference>
<dbReference type="Gene3D" id="3.40.50.720">
    <property type="entry name" value="NAD(P)-binding Rossmann-like Domain"/>
    <property type="match status" value="1"/>
</dbReference>
<dbReference type="EMBL" id="CABFJX010000372">
    <property type="protein sequence ID" value="VTT73956.1"/>
    <property type="molecule type" value="Genomic_DNA"/>
</dbReference>